<dbReference type="EMBL" id="KE524975">
    <property type="protein sequence ID" value="KFB39264.1"/>
    <property type="molecule type" value="Genomic_DNA"/>
</dbReference>
<dbReference type="InterPro" id="IPR013783">
    <property type="entry name" value="Ig-like_fold"/>
</dbReference>
<reference evidence="11" key="2">
    <citation type="submission" date="2020-05" db="UniProtKB">
        <authorList>
            <consortium name="EnsemblMetazoa"/>
        </authorList>
    </citation>
    <scope>IDENTIFICATION</scope>
</reference>
<dbReference type="PROSITE" id="PS50835">
    <property type="entry name" value="IG_LIKE"/>
    <property type="match status" value="3"/>
</dbReference>
<sequence length="425" mass="47715">MTCTVHDLYKYKVAWLRVDTQTILTIETLVITKSERIAITHTEQRIWQLRIKDIRESDKGWYMCQINTDPMKSQMGYLNVVVSLPVAFCSWKWNTSGRRCQRFHTTDPVFPPVEGENHVVRQSTLPMKGRENGSETHRLYPSLPQPRKCHAQSFVYLHSVLGWHILDYPTSQDMVVQEGSNVTLTCAATGVPEPTVTWKREGEKSVTSVEHSGITSHDGAMLHIYHIQRHNTGSYHCIASNGVPPTVSKRIIVTVNFQPIVRVAARQYYAELGGRVTLECQSEAQPNSINYWMKGKGEIILQGGTYESALEDHVFKVTMKIVIRLERASDFGVYKCVAKNSLGTTEEAVKIYRKTSKTKQVENQVIQQSNYLGSTTFIKNYTDNKMNEILLSASAAASSGLSILRGVLSGGTLLVVAMLGAMLNL</sequence>
<keyword evidence="6" id="KW-1015">Disulfide bond</keyword>
<dbReference type="SMART" id="SM00409">
    <property type="entry name" value="IG"/>
    <property type="match status" value="3"/>
</dbReference>
<dbReference type="Pfam" id="PF13927">
    <property type="entry name" value="Ig_3"/>
    <property type="match status" value="2"/>
</dbReference>
<evidence type="ECO:0000313" key="11">
    <source>
        <dbReference type="EnsemblMetazoa" id="ASIC006614-PA"/>
    </source>
</evidence>
<feature type="domain" description="Ig-like" evidence="9">
    <location>
        <begin position="169"/>
        <end position="248"/>
    </location>
</feature>
<accession>A0A084VMS0</accession>
<keyword evidence="2" id="KW-1003">Cell membrane</keyword>
<feature type="domain" description="Ig-like" evidence="9">
    <location>
        <begin position="1"/>
        <end position="83"/>
    </location>
</feature>
<evidence type="ECO:0000256" key="4">
    <source>
        <dbReference type="ARBA" id="ARBA00022737"/>
    </source>
</evidence>
<dbReference type="VEuPathDB" id="VectorBase:ASIS014110"/>
<gene>
    <name evidence="10" type="ORF">ZHAS_00006614</name>
</gene>
<evidence type="ECO:0000256" key="7">
    <source>
        <dbReference type="ARBA" id="ARBA00023180"/>
    </source>
</evidence>
<keyword evidence="3" id="KW-0732">Signal</keyword>
<dbReference type="EMBL" id="ATLV01014623">
    <property type="status" value="NOT_ANNOTATED_CDS"/>
    <property type="molecule type" value="Genomic_DNA"/>
</dbReference>
<dbReference type="InterPro" id="IPR003598">
    <property type="entry name" value="Ig_sub2"/>
</dbReference>
<dbReference type="AlphaFoldDB" id="A0A084VMS0"/>
<dbReference type="InterPro" id="IPR036179">
    <property type="entry name" value="Ig-like_dom_sf"/>
</dbReference>
<name>A0A084VMS0_ANOSI</name>
<dbReference type="EnsemblMetazoa" id="ASIC006614-RA">
    <property type="protein sequence ID" value="ASIC006614-PA"/>
    <property type="gene ID" value="ASIC006614"/>
</dbReference>
<evidence type="ECO:0000256" key="8">
    <source>
        <dbReference type="ARBA" id="ARBA00023319"/>
    </source>
</evidence>
<dbReference type="GO" id="GO:0005886">
    <property type="term" value="C:plasma membrane"/>
    <property type="evidence" value="ECO:0007669"/>
    <property type="project" value="UniProtKB-SubCell"/>
</dbReference>
<dbReference type="PANTHER" id="PTHR12231:SF253">
    <property type="entry name" value="DPR-INTERACTING PROTEIN ETA, ISOFORM B-RELATED"/>
    <property type="match status" value="1"/>
</dbReference>
<protein>
    <submittedName>
        <fullName evidence="10">AGAP008776-PA-like protein</fullName>
    </submittedName>
</protein>
<reference evidence="10 12" key="1">
    <citation type="journal article" date="2014" name="BMC Genomics">
        <title>Genome sequence of Anopheles sinensis provides insight into genetics basis of mosquito competence for malaria parasites.</title>
        <authorList>
            <person name="Zhou D."/>
            <person name="Zhang D."/>
            <person name="Ding G."/>
            <person name="Shi L."/>
            <person name="Hou Q."/>
            <person name="Ye Y."/>
            <person name="Xu Y."/>
            <person name="Zhou H."/>
            <person name="Xiong C."/>
            <person name="Li S."/>
            <person name="Yu J."/>
            <person name="Hong S."/>
            <person name="Yu X."/>
            <person name="Zou P."/>
            <person name="Chen C."/>
            <person name="Chang X."/>
            <person name="Wang W."/>
            <person name="Lv Y."/>
            <person name="Sun Y."/>
            <person name="Ma L."/>
            <person name="Shen B."/>
            <person name="Zhu C."/>
        </authorList>
    </citation>
    <scope>NUCLEOTIDE SEQUENCE [LARGE SCALE GENOMIC DNA]</scope>
</reference>
<organism evidence="10">
    <name type="scientific">Anopheles sinensis</name>
    <name type="common">Mosquito</name>
    <dbReference type="NCBI Taxonomy" id="74873"/>
    <lineage>
        <taxon>Eukaryota</taxon>
        <taxon>Metazoa</taxon>
        <taxon>Ecdysozoa</taxon>
        <taxon>Arthropoda</taxon>
        <taxon>Hexapoda</taxon>
        <taxon>Insecta</taxon>
        <taxon>Pterygota</taxon>
        <taxon>Neoptera</taxon>
        <taxon>Endopterygota</taxon>
        <taxon>Diptera</taxon>
        <taxon>Nematocera</taxon>
        <taxon>Culicoidea</taxon>
        <taxon>Culicidae</taxon>
        <taxon>Anophelinae</taxon>
        <taxon>Anopheles</taxon>
    </lineage>
</organism>
<keyword evidence="8" id="KW-0393">Immunoglobulin domain</keyword>
<keyword evidence="7" id="KW-0325">Glycoprotein</keyword>
<dbReference type="STRING" id="74873.A0A084VMS0"/>
<evidence type="ECO:0000313" key="10">
    <source>
        <dbReference type="EMBL" id="KFB39264.1"/>
    </source>
</evidence>
<evidence type="ECO:0000256" key="6">
    <source>
        <dbReference type="ARBA" id="ARBA00023157"/>
    </source>
</evidence>
<evidence type="ECO:0000313" key="12">
    <source>
        <dbReference type="Proteomes" id="UP000030765"/>
    </source>
</evidence>
<proteinExistence type="predicted"/>
<dbReference type="PANTHER" id="PTHR12231">
    <property type="entry name" value="CTX-RELATED TYPE I TRANSMEMBRANE PROTEIN"/>
    <property type="match status" value="1"/>
</dbReference>
<dbReference type="GO" id="GO:0043005">
    <property type="term" value="C:neuron projection"/>
    <property type="evidence" value="ECO:0007669"/>
    <property type="project" value="TreeGrafter"/>
</dbReference>
<dbReference type="Gene3D" id="2.60.40.10">
    <property type="entry name" value="Immunoglobulins"/>
    <property type="match status" value="3"/>
</dbReference>
<dbReference type="InterPro" id="IPR003599">
    <property type="entry name" value="Ig_sub"/>
</dbReference>
<comment type="subcellular location">
    <subcellularLocation>
        <location evidence="1">Cell membrane</location>
    </subcellularLocation>
</comment>
<keyword evidence="4" id="KW-0677">Repeat</keyword>
<dbReference type="Proteomes" id="UP000030765">
    <property type="component" value="Unassembled WGS sequence"/>
</dbReference>
<keyword evidence="5" id="KW-0472">Membrane</keyword>
<dbReference type="FunFam" id="2.60.40.10:FF:000328">
    <property type="entry name" value="CLUMA_CG000981, isoform A"/>
    <property type="match status" value="1"/>
</dbReference>
<dbReference type="InterPro" id="IPR007110">
    <property type="entry name" value="Ig-like_dom"/>
</dbReference>
<evidence type="ECO:0000256" key="1">
    <source>
        <dbReference type="ARBA" id="ARBA00004236"/>
    </source>
</evidence>
<dbReference type="SMART" id="SM00408">
    <property type="entry name" value="IGc2"/>
    <property type="match status" value="2"/>
</dbReference>
<dbReference type="OrthoDB" id="10012075at2759"/>
<dbReference type="InterPro" id="IPR051170">
    <property type="entry name" value="Neural/epithelial_adhesion"/>
</dbReference>
<dbReference type="SUPFAM" id="SSF48726">
    <property type="entry name" value="Immunoglobulin"/>
    <property type="match status" value="3"/>
</dbReference>
<keyword evidence="12" id="KW-1185">Reference proteome</keyword>
<dbReference type="CDD" id="cd00096">
    <property type="entry name" value="Ig"/>
    <property type="match status" value="1"/>
</dbReference>
<dbReference type="OMA" id="TSHDGAM"/>
<evidence type="ECO:0000259" key="9">
    <source>
        <dbReference type="PROSITE" id="PS50835"/>
    </source>
</evidence>
<evidence type="ECO:0000256" key="2">
    <source>
        <dbReference type="ARBA" id="ARBA00022475"/>
    </source>
</evidence>
<evidence type="ECO:0000256" key="3">
    <source>
        <dbReference type="ARBA" id="ARBA00022729"/>
    </source>
</evidence>
<dbReference type="VEuPathDB" id="VectorBase:ASIC006614"/>
<evidence type="ECO:0000256" key="5">
    <source>
        <dbReference type="ARBA" id="ARBA00023136"/>
    </source>
</evidence>
<feature type="domain" description="Ig-like" evidence="9">
    <location>
        <begin position="259"/>
        <end position="352"/>
    </location>
</feature>